<dbReference type="Proteomes" id="UP001164693">
    <property type="component" value="Chromosome"/>
</dbReference>
<protein>
    <submittedName>
        <fullName evidence="5">Methyltransferase domain-containing protein</fullName>
    </submittedName>
</protein>
<dbReference type="InterPro" id="IPR041698">
    <property type="entry name" value="Methyltransf_25"/>
</dbReference>
<dbReference type="SUPFAM" id="SSF53335">
    <property type="entry name" value="S-adenosyl-L-methionine-dependent methyltransferases"/>
    <property type="match status" value="1"/>
</dbReference>
<evidence type="ECO:0000259" key="4">
    <source>
        <dbReference type="Pfam" id="PF13649"/>
    </source>
</evidence>
<dbReference type="Gene3D" id="1.10.150.290">
    <property type="entry name" value="S-adenosyl-L-methionine-dependent methyltransferases"/>
    <property type="match status" value="1"/>
</dbReference>
<evidence type="ECO:0000256" key="1">
    <source>
        <dbReference type="ARBA" id="ARBA00022603"/>
    </source>
</evidence>
<proteinExistence type="predicted"/>
<dbReference type="RefSeq" id="WP_269445681.1">
    <property type="nucleotide sequence ID" value="NZ_CP097463.1"/>
</dbReference>
<dbReference type="PANTHER" id="PTHR43861:SF1">
    <property type="entry name" value="TRANS-ACONITATE 2-METHYLTRANSFERASE"/>
    <property type="match status" value="1"/>
</dbReference>
<evidence type="ECO:0000256" key="2">
    <source>
        <dbReference type="ARBA" id="ARBA00022679"/>
    </source>
</evidence>
<sequence>MRWDPAQYGRYAAERGRPFGDLLGRVGAAAPRRVVDLGCGPGTLTALLAARWPDALVEGVDASPEMIARAASVPGVVFGVGDVCEWTMPADCDVLISNATLQWVPGHDALLRSWARTLPLRGWLAFQVPGNFAAPSHALLRALAESERWAPLLGGVLRHEDAVLSPASYADLLLSCGLAVDVWETTYLHVLAGPDPVLEWMRGTGLRPVLGALADSRSPHPVPKSGPDISSVGGGSGSVGGGSGSVGGGSEAEGSAADAFEAEYAALLREAYPAGEHGTPFEFRRIFAVAHKP</sequence>
<gene>
    <name evidence="5" type="ORF">M6B22_10360</name>
</gene>
<feature type="region of interest" description="Disordered" evidence="3">
    <location>
        <begin position="214"/>
        <end position="254"/>
    </location>
</feature>
<evidence type="ECO:0000313" key="5">
    <source>
        <dbReference type="EMBL" id="WAX59140.1"/>
    </source>
</evidence>
<dbReference type="Gene3D" id="3.40.50.150">
    <property type="entry name" value="Vaccinia Virus protein VP39"/>
    <property type="match status" value="1"/>
</dbReference>
<accession>A0ABY7K2S6</accession>
<feature type="compositionally biased region" description="Gly residues" evidence="3">
    <location>
        <begin position="232"/>
        <end position="251"/>
    </location>
</feature>
<dbReference type="EMBL" id="CP097463">
    <property type="protein sequence ID" value="WAX59140.1"/>
    <property type="molecule type" value="Genomic_DNA"/>
</dbReference>
<evidence type="ECO:0000313" key="6">
    <source>
        <dbReference type="Proteomes" id="UP001164693"/>
    </source>
</evidence>
<evidence type="ECO:0000256" key="3">
    <source>
        <dbReference type="SAM" id="MobiDB-lite"/>
    </source>
</evidence>
<dbReference type="CDD" id="cd02440">
    <property type="entry name" value="AdoMet_MTases"/>
    <property type="match status" value="1"/>
</dbReference>
<dbReference type="Pfam" id="PF13649">
    <property type="entry name" value="Methyltransf_25"/>
    <property type="match status" value="1"/>
</dbReference>
<name>A0ABY7K2S6_9ACTN</name>
<reference evidence="5" key="1">
    <citation type="submission" date="2022-05" db="EMBL/GenBank/DDBJ databases">
        <title>Jatrophihabitans sp. SB3-54 whole genome sequence.</title>
        <authorList>
            <person name="Suh M.K."/>
            <person name="Eom M.K."/>
            <person name="Kim J.S."/>
            <person name="Kim H.S."/>
            <person name="Do H.E."/>
            <person name="Shin Y.K."/>
            <person name="Lee J.-S."/>
        </authorList>
    </citation>
    <scope>NUCLEOTIDE SEQUENCE</scope>
    <source>
        <strain evidence="5">SB3-54</strain>
    </source>
</reference>
<feature type="domain" description="Methyltransferase" evidence="4">
    <location>
        <begin position="34"/>
        <end position="118"/>
    </location>
</feature>
<keyword evidence="1 5" id="KW-0489">Methyltransferase</keyword>
<dbReference type="InterPro" id="IPR029063">
    <property type="entry name" value="SAM-dependent_MTases_sf"/>
</dbReference>
<dbReference type="GO" id="GO:0008168">
    <property type="term" value="F:methyltransferase activity"/>
    <property type="evidence" value="ECO:0007669"/>
    <property type="project" value="UniProtKB-KW"/>
</dbReference>
<organism evidence="5 6">
    <name type="scientific">Jatrophihabitans cynanchi</name>
    <dbReference type="NCBI Taxonomy" id="2944128"/>
    <lineage>
        <taxon>Bacteria</taxon>
        <taxon>Bacillati</taxon>
        <taxon>Actinomycetota</taxon>
        <taxon>Actinomycetes</taxon>
        <taxon>Jatrophihabitantales</taxon>
        <taxon>Jatrophihabitantaceae</taxon>
        <taxon>Jatrophihabitans</taxon>
    </lineage>
</organism>
<dbReference type="PANTHER" id="PTHR43861">
    <property type="entry name" value="TRANS-ACONITATE 2-METHYLTRANSFERASE-RELATED"/>
    <property type="match status" value="1"/>
</dbReference>
<keyword evidence="2" id="KW-0808">Transferase</keyword>
<keyword evidence="6" id="KW-1185">Reference proteome</keyword>
<dbReference type="GO" id="GO:0032259">
    <property type="term" value="P:methylation"/>
    <property type="evidence" value="ECO:0007669"/>
    <property type="project" value="UniProtKB-KW"/>
</dbReference>
<dbReference type="InterPro" id="IPR023149">
    <property type="entry name" value="Trans_acon_MeTrfase_C"/>
</dbReference>